<dbReference type="EMBL" id="BTCL01000017">
    <property type="protein sequence ID" value="GMK47142.1"/>
    <property type="molecule type" value="Genomic_DNA"/>
</dbReference>
<protein>
    <recommendedName>
        <fullName evidence="4">DUF1093 domain-containing protein</fullName>
    </recommendedName>
</protein>
<keyword evidence="1" id="KW-1133">Transmembrane helix</keyword>
<dbReference type="Proteomes" id="UP001285921">
    <property type="component" value="Unassembled WGS sequence"/>
</dbReference>
<keyword evidence="1" id="KW-0812">Transmembrane</keyword>
<keyword evidence="1" id="KW-0472">Membrane</keyword>
<accession>A0ABQ6NPY3</accession>
<evidence type="ECO:0008006" key="4">
    <source>
        <dbReference type="Google" id="ProtNLM"/>
    </source>
</evidence>
<dbReference type="RefSeq" id="WP_317981206.1">
    <property type="nucleotide sequence ID" value="NZ_BTCL01000017.1"/>
</dbReference>
<comment type="caution">
    <text evidence="2">The sequence shown here is derived from an EMBL/GenBank/DDBJ whole genome shotgun (WGS) entry which is preliminary data.</text>
</comment>
<reference evidence="2 3" key="1">
    <citation type="submission" date="2023-05" db="EMBL/GenBank/DDBJ databases">
        <title>Draft genome of Paenibacillus sp. CCS26.</title>
        <authorList>
            <person name="Akita H."/>
            <person name="Shinto Y."/>
            <person name="Kimura Z."/>
        </authorList>
    </citation>
    <scope>NUCLEOTIDE SEQUENCE [LARGE SCALE GENOMIC DNA]</scope>
    <source>
        <strain evidence="2 3">CCS26</strain>
    </source>
</reference>
<evidence type="ECO:0000313" key="2">
    <source>
        <dbReference type="EMBL" id="GMK47142.1"/>
    </source>
</evidence>
<gene>
    <name evidence="2" type="ORF">PghCCS26_42720</name>
</gene>
<evidence type="ECO:0000313" key="3">
    <source>
        <dbReference type="Proteomes" id="UP001285921"/>
    </source>
</evidence>
<name>A0ABQ6NPY3_9BACL</name>
<keyword evidence="3" id="KW-1185">Reference proteome</keyword>
<evidence type="ECO:0000256" key="1">
    <source>
        <dbReference type="SAM" id="Phobius"/>
    </source>
</evidence>
<organism evidence="2 3">
    <name type="scientific">Paenibacillus glycanilyticus</name>
    <dbReference type="NCBI Taxonomy" id="126569"/>
    <lineage>
        <taxon>Bacteria</taxon>
        <taxon>Bacillati</taxon>
        <taxon>Bacillota</taxon>
        <taxon>Bacilli</taxon>
        <taxon>Bacillales</taxon>
        <taxon>Paenibacillaceae</taxon>
        <taxon>Paenibacillus</taxon>
    </lineage>
</organism>
<sequence length="135" mass="15080">MLNRGLKITGIVLFILLALAGLIVWKYDFPKKINLTYPAVEFRPGDPSTVDKTTVTVKGTLHRKLFRNQSFTGKIEIVKYDVTKENMMRTTFYEDTKSGWGVTVYLDSTHDATTLSKLGILCSSVQSGKQANSKA</sequence>
<feature type="transmembrane region" description="Helical" evidence="1">
    <location>
        <begin position="6"/>
        <end position="25"/>
    </location>
</feature>
<proteinExistence type="predicted"/>